<feature type="compositionally biased region" description="Low complexity" evidence="6">
    <location>
        <begin position="99"/>
        <end position="115"/>
    </location>
</feature>
<dbReference type="PANTHER" id="PTHR43047">
    <property type="entry name" value="TWO-COMPONENT HISTIDINE PROTEIN KINASE"/>
    <property type="match status" value="1"/>
</dbReference>
<dbReference type="InterPro" id="IPR005467">
    <property type="entry name" value="His_kinase_dom"/>
</dbReference>
<dbReference type="CDD" id="cd00075">
    <property type="entry name" value="HATPase"/>
    <property type="match status" value="1"/>
</dbReference>
<reference evidence="9" key="1">
    <citation type="journal article" date="2019" name="Int. J. Syst. Evol. Microbiol.">
        <title>The Global Catalogue of Microorganisms (GCM) 10K type strain sequencing project: providing services to taxonomists for standard genome sequencing and annotation.</title>
        <authorList>
            <consortium name="The Broad Institute Genomics Platform"/>
            <consortium name="The Broad Institute Genome Sequencing Center for Infectious Disease"/>
            <person name="Wu L."/>
            <person name="Ma J."/>
        </authorList>
    </citation>
    <scope>NUCLEOTIDE SEQUENCE [LARGE SCALE GENOMIC DNA]</scope>
    <source>
        <strain evidence="9">JCM 17975</strain>
    </source>
</reference>
<comment type="catalytic activity">
    <reaction evidence="1">
        <text>ATP + protein L-histidine = ADP + protein N-phospho-L-histidine.</text>
        <dbReference type="EC" id="2.7.13.3"/>
    </reaction>
</comment>
<evidence type="ECO:0000259" key="7">
    <source>
        <dbReference type="PROSITE" id="PS50109"/>
    </source>
</evidence>
<gene>
    <name evidence="8" type="ORF">GCM10023198_11600</name>
</gene>
<dbReference type="InterPro" id="IPR004358">
    <property type="entry name" value="Sig_transdc_His_kin-like_C"/>
</dbReference>
<name>A0ABP8WQA3_9MICO</name>
<dbReference type="Gene3D" id="3.30.565.10">
    <property type="entry name" value="Histidine kinase-like ATPase, C-terminal domain"/>
    <property type="match status" value="1"/>
</dbReference>
<evidence type="ECO:0000256" key="2">
    <source>
        <dbReference type="ARBA" id="ARBA00012438"/>
    </source>
</evidence>
<dbReference type="SMART" id="SM00387">
    <property type="entry name" value="HATPase_c"/>
    <property type="match status" value="1"/>
</dbReference>
<evidence type="ECO:0000256" key="6">
    <source>
        <dbReference type="SAM" id="MobiDB-lite"/>
    </source>
</evidence>
<evidence type="ECO:0000256" key="4">
    <source>
        <dbReference type="ARBA" id="ARBA00022777"/>
    </source>
</evidence>
<dbReference type="PRINTS" id="PR00344">
    <property type="entry name" value="BCTRLSENSOR"/>
</dbReference>
<proteinExistence type="predicted"/>
<feature type="region of interest" description="Disordered" evidence="6">
    <location>
        <begin position="157"/>
        <end position="178"/>
    </location>
</feature>
<evidence type="ECO:0000256" key="1">
    <source>
        <dbReference type="ARBA" id="ARBA00000085"/>
    </source>
</evidence>
<sequence>MAESAVRENRAVAERRGVSIVERSHPGPVAYGDANALGRAVDNLLSNAVRLAPVGSAITVGVGSRLGWAWIAVADEGPGVPAEARDRIFDRFYRGEDGNGAAAGPADGAAPAGQAERPDGSGLGLAIARQVAESHDGHLLHTDHGTSGSTFTVWLPDRTLDRATERGDTPPSGDPLGS</sequence>
<evidence type="ECO:0000256" key="3">
    <source>
        <dbReference type="ARBA" id="ARBA00022679"/>
    </source>
</evidence>
<keyword evidence="4" id="KW-0418">Kinase</keyword>
<feature type="domain" description="Histidine kinase" evidence="7">
    <location>
        <begin position="1"/>
        <end position="159"/>
    </location>
</feature>
<accession>A0ABP8WQA3</accession>
<organism evidence="8 9">
    <name type="scientific">Promicromonospora umidemergens</name>
    <dbReference type="NCBI Taxonomy" id="629679"/>
    <lineage>
        <taxon>Bacteria</taxon>
        <taxon>Bacillati</taxon>
        <taxon>Actinomycetota</taxon>
        <taxon>Actinomycetes</taxon>
        <taxon>Micrococcales</taxon>
        <taxon>Promicromonosporaceae</taxon>
        <taxon>Promicromonospora</taxon>
    </lineage>
</organism>
<keyword evidence="5" id="KW-0902">Two-component regulatory system</keyword>
<dbReference type="SUPFAM" id="SSF55874">
    <property type="entry name" value="ATPase domain of HSP90 chaperone/DNA topoisomerase II/histidine kinase"/>
    <property type="match status" value="1"/>
</dbReference>
<dbReference type="PANTHER" id="PTHR43047:SF72">
    <property type="entry name" value="OSMOSENSING HISTIDINE PROTEIN KINASE SLN1"/>
    <property type="match status" value="1"/>
</dbReference>
<protein>
    <recommendedName>
        <fullName evidence="2">histidine kinase</fullName>
        <ecNumber evidence="2">2.7.13.3</ecNumber>
    </recommendedName>
</protein>
<dbReference type="Pfam" id="PF02518">
    <property type="entry name" value="HATPase_c"/>
    <property type="match status" value="1"/>
</dbReference>
<keyword evidence="9" id="KW-1185">Reference proteome</keyword>
<comment type="caution">
    <text evidence="8">The sequence shown here is derived from an EMBL/GenBank/DDBJ whole genome shotgun (WGS) entry which is preliminary data.</text>
</comment>
<dbReference type="PROSITE" id="PS50109">
    <property type="entry name" value="HIS_KIN"/>
    <property type="match status" value="1"/>
</dbReference>
<evidence type="ECO:0000313" key="9">
    <source>
        <dbReference type="Proteomes" id="UP001500843"/>
    </source>
</evidence>
<evidence type="ECO:0000313" key="8">
    <source>
        <dbReference type="EMBL" id="GAA4693703.1"/>
    </source>
</evidence>
<dbReference type="EC" id="2.7.13.3" evidence="2"/>
<feature type="region of interest" description="Disordered" evidence="6">
    <location>
        <begin position="99"/>
        <end position="121"/>
    </location>
</feature>
<dbReference type="RefSeq" id="WP_253870342.1">
    <property type="nucleotide sequence ID" value="NZ_BAABHM010000006.1"/>
</dbReference>
<dbReference type="InterPro" id="IPR003594">
    <property type="entry name" value="HATPase_dom"/>
</dbReference>
<keyword evidence="3" id="KW-0808">Transferase</keyword>
<dbReference type="Proteomes" id="UP001500843">
    <property type="component" value="Unassembled WGS sequence"/>
</dbReference>
<feature type="compositionally biased region" description="Basic and acidic residues" evidence="6">
    <location>
        <begin position="158"/>
        <end position="168"/>
    </location>
</feature>
<dbReference type="InterPro" id="IPR036890">
    <property type="entry name" value="HATPase_C_sf"/>
</dbReference>
<dbReference type="EMBL" id="BAABHM010000006">
    <property type="protein sequence ID" value="GAA4693703.1"/>
    <property type="molecule type" value="Genomic_DNA"/>
</dbReference>
<evidence type="ECO:0000256" key="5">
    <source>
        <dbReference type="ARBA" id="ARBA00023012"/>
    </source>
</evidence>